<proteinExistence type="predicted"/>
<sequence>MQTGGKVTHASTRGDDKFVAFTSDACIHLQRVFADNDVSHGSVLGHTKVERFTKESGDTVLDAVELQLTKEQVASFEKAYECKLDDCVWQLAKFTHVTEDEGHVEAIMAYLVPPDADAIAVKFRSRDLFKGEGARENLNHVDGVNACGRFATPLSKPSPSPLKGRQAEDPELWVDHALVGQNMRTLTDVRSLADCVSTLHFSGV</sequence>
<accession>A0A7S2F9P7</accession>
<dbReference type="AlphaFoldDB" id="A0A7S2F9P7"/>
<reference evidence="1" key="1">
    <citation type="submission" date="2021-01" db="EMBL/GenBank/DDBJ databases">
        <authorList>
            <person name="Corre E."/>
            <person name="Pelletier E."/>
            <person name="Niang G."/>
            <person name="Scheremetjew M."/>
            <person name="Finn R."/>
            <person name="Kale V."/>
            <person name="Holt S."/>
            <person name="Cochrane G."/>
            <person name="Meng A."/>
            <person name="Brown T."/>
            <person name="Cohen L."/>
        </authorList>
    </citation>
    <scope>NUCLEOTIDE SEQUENCE</scope>
    <source>
        <strain evidence="1">RCC733</strain>
    </source>
</reference>
<evidence type="ECO:0000313" key="1">
    <source>
        <dbReference type="EMBL" id="CAD9382974.1"/>
    </source>
</evidence>
<name>A0A7S2F9P7_9CHLO</name>
<protein>
    <submittedName>
        <fullName evidence="1">Uncharacterized protein</fullName>
    </submittedName>
</protein>
<gene>
    <name evidence="1" type="ORF">PPRO1471_LOCUS5663</name>
</gene>
<organism evidence="1">
    <name type="scientific">Pycnococcus provasolii</name>
    <dbReference type="NCBI Taxonomy" id="41880"/>
    <lineage>
        <taxon>Eukaryota</taxon>
        <taxon>Viridiplantae</taxon>
        <taxon>Chlorophyta</taxon>
        <taxon>Pseudoscourfieldiophyceae</taxon>
        <taxon>Pseudoscourfieldiales</taxon>
        <taxon>Pycnococcaceae</taxon>
        <taxon>Pycnococcus</taxon>
    </lineage>
</organism>
<dbReference type="EMBL" id="HBGR01008517">
    <property type="protein sequence ID" value="CAD9382974.1"/>
    <property type="molecule type" value="Transcribed_RNA"/>
</dbReference>